<dbReference type="InterPro" id="IPR005368">
    <property type="entry name" value="UPF0175"/>
</dbReference>
<evidence type="ECO:0000313" key="2">
    <source>
        <dbReference type="Proteomes" id="UP001153761"/>
    </source>
</evidence>
<organism evidence="1 2">
    <name type="scientific">Planktothrix agardhii</name>
    <name type="common">Oscillatoria agardhii</name>
    <dbReference type="NCBI Taxonomy" id="1160"/>
    <lineage>
        <taxon>Bacteria</taxon>
        <taxon>Bacillati</taxon>
        <taxon>Cyanobacteriota</taxon>
        <taxon>Cyanophyceae</taxon>
        <taxon>Oscillatoriophycideae</taxon>
        <taxon>Oscillatoriales</taxon>
        <taxon>Microcoleaceae</taxon>
        <taxon>Planktothrix</taxon>
    </lineage>
</organism>
<reference evidence="1" key="1">
    <citation type="submission" date="2020-09" db="EMBL/GenBank/DDBJ databases">
        <authorList>
            <person name="Blom J."/>
        </authorList>
    </citation>
    <scope>NUCLEOTIDE SEQUENCE</scope>
    <source>
        <strain evidence="1">No.66</strain>
    </source>
</reference>
<dbReference type="Proteomes" id="UP001153761">
    <property type="component" value="Chromosome"/>
</dbReference>
<accession>A0AAD1Q1A5</accession>
<name>A0AAD1Q1A5_PLAAG</name>
<dbReference type="EMBL" id="LR882963">
    <property type="protein sequence ID" value="CAD5937683.1"/>
    <property type="molecule type" value="Genomic_DNA"/>
</dbReference>
<dbReference type="RefSeq" id="WP_254032263.1">
    <property type="nucleotide sequence ID" value="NZ_LR882963.1"/>
</dbReference>
<evidence type="ECO:0000313" key="1">
    <source>
        <dbReference type="EMBL" id="CAD5937683.1"/>
    </source>
</evidence>
<gene>
    <name evidence="1" type="ORF">PANO66_01768</name>
</gene>
<dbReference type="AlphaFoldDB" id="A0AAD1Q1A5"/>
<dbReference type="Pfam" id="PF03683">
    <property type="entry name" value="UPF0175"/>
    <property type="match status" value="1"/>
</dbReference>
<protein>
    <submittedName>
        <fullName evidence="1">Uncharacterized protein</fullName>
    </submittedName>
</protein>
<sequence length="79" mass="8704">MTINLRTLQLNFPNTIEQSDDELRLLIAAKLYENGTLTSGQSAELAGLSKREFIEVIGNYNVSVFSTLVEDLEADIANA</sequence>
<proteinExistence type="predicted"/>